<dbReference type="SUPFAM" id="SSF48726">
    <property type="entry name" value="Immunoglobulin"/>
    <property type="match status" value="1"/>
</dbReference>
<evidence type="ECO:0000256" key="1">
    <source>
        <dbReference type="SAM" id="MobiDB-lite"/>
    </source>
</evidence>
<gene>
    <name evidence="3" type="primary">Igh3</name>
    <name evidence="3" type="ORF">CLIRUF_R15425</name>
</gene>
<dbReference type="PROSITE" id="PS50835">
    <property type="entry name" value="IG_LIKE"/>
    <property type="match status" value="1"/>
</dbReference>
<evidence type="ECO:0000313" key="3">
    <source>
        <dbReference type="EMBL" id="NWW75532.1"/>
    </source>
</evidence>
<evidence type="ECO:0000313" key="4">
    <source>
        <dbReference type="Proteomes" id="UP000580879"/>
    </source>
</evidence>
<dbReference type="AlphaFoldDB" id="A0A7K6QP62"/>
<feature type="compositionally biased region" description="Low complexity" evidence="1">
    <location>
        <begin position="1"/>
        <end position="10"/>
    </location>
</feature>
<protein>
    <submittedName>
        <fullName evidence="3">IGG2B protein</fullName>
    </submittedName>
</protein>
<dbReference type="InterPro" id="IPR003597">
    <property type="entry name" value="Ig_C1-set"/>
</dbReference>
<organism evidence="3 4">
    <name type="scientific">Climacteris rufus</name>
    <name type="common">rufous treecreeper</name>
    <dbReference type="NCBI Taxonomy" id="47695"/>
    <lineage>
        <taxon>Eukaryota</taxon>
        <taxon>Metazoa</taxon>
        <taxon>Chordata</taxon>
        <taxon>Craniata</taxon>
        <taxon>Vertebrata</taxon>
        <taxon>Euteleostomi</taxon>
        <taxon>Archelosauria</taxon>
        <taxon>Archosauria</taxon>
        <taxon>Dinosauria</taxon>
        <taxon>Saurischia</taxon>
        <taxon>Theropoda</taxon>
        <taxon>Coelurosauria</taxon>
        <taxon>Aves</taxon>
        <taxon>Neognathae</taxon>
        <taxon>Neoaves</taxon>
        <taxon>Telluraves</taxon>
        <taxon>Australaves</taxon>
        <taxon>Passeriformes</taxon>
        <taxon>Climacteridae</taxon>
        <taxon>Climacteris</taxon>
    </lineage>
</organism>
<feature type="non-terminal residue" evidence="3">
    <location>
        <position position="1"/>
    </location>
</feature>
<keyword evidence="4" id="KW-1185">Reference proteome</keyword>
<dbReference type="InterPro" id="IPR036179">
    <property type="entry name" value="Ig-like_dom_sf"/>
</dbReference>
<proteinExistence type="predicted"/>
<feature type="domain" description="Ig-like" evidence="2">
    <location>
        <begin position="6"/>
        <end position="65"/>
    </location>
</feature>
<dbReference type="InterPro" id="IPR013783">
    <property type="entry name" value="Ig-like_fold"/>
</dbReference>
<dbReference type="Gene3D" id="2.60.40.10">
    <property type="entry name" value="Immunoglobulins"/>
    <property type="match status" value="1"/>
</dbReference>
<feature type="non-terminal residue" evidence="3">
    <location>
        <position position="65"/>
    </location>
</feature>
<evidence type="ECO:0000259" key="2">
    <source>
        <dbReference type="PROSITE" id="PS50835"/>
    </source>
</evidence>
<sequence length="65" mass="6993">GLRLAPSVFVLPPPPEESSSSRPTLSLTCLVRGFSPDSIDVQWHRGNSQGDFGDNSAHFGSPVRE</sequence>
<dbReference type="OrthoDB" id="8694217at2759"/>
<name>A0A7K6QP62_9PASS</name>
<dbReference type="Proteomes" id="UP000580879">
    <property type="component" value="Unassembled WGS sequence"/>
</dbReference>
<accession>A0A7K6QP62</accession>
<dbReference type="EMBL" id="VZRZ01004039">
    <property type="protein sequence ID" value="NWW75532.1"/>
    <property type="molecule type" value="Genomic_DNA"/>
</dbReference>
<comment type="caution">
    <text evidence="3">The sequence shown here is derived from an EMBL/GenBank/DDBJ whole genome shotgun (WGS) entry which is preliminary data.</text>
</comment>
<dbReference type="InterPro" id="IPR007110">
    <property type="entry name" value="Ig-like_dom"/>
</dbReference>
<dbReference type="Pfam" id="PF07654">
    <property type="entry name" value="C1-set"/>
    <property type="match status" value="1"/>
</dbReference>
<feature type="region of interest" description="Disordered" evidence="1">
    <location>
        <begin position="1"/>
        <end position="24"/>
    </location>
</feature>
<feature type="region of interest" description="Disordered" evidence="1">
    <location>
        <begin position="45"/>
        <end position="65"/>
    </location>
</feature>
<reference evidence="3 4" key="1">
    <citation type="submission" date="2019-09" db="EMBL/GenBank/DDBJ databases">
        <title>Bird 10,000 Genomes (B10K) Project - Family phase.</title>
        <authorList>
            <person name="Zhang G."/>
        </authorList>
    </citation>
    <scope>NUCLEOTIDE SEQUENCE [LARGE SCALE GENOMIC DNA]</scope>
    <source>
        <strain evidence="3">B10K-DU-029-53</strain>
    </source>
</reference>